<dbReference type="VEuPathDB" id="FungiDB:ASPBRDRAFT_319471"/>
<dbReference type="EMBL" id="KV878691">
    <property type="protein sequence ID" value="OJJ68178.1"/>
    <property type="molecule type" value="Genomic_DNA"/>
</dbReference>
<proteinExistence type="predicted"/>
<feature type="region of interest" description="Disordered" evidence="1">
    <location>
        <begin position="1"/>
        <end position="58"/>
    </location>
</feature>
<feature type="compositionally biased region" description="Basic and acidic residues" evidence="1">
    <location>
        <begin position="1"/>
        <end position="22"/>
    </location>
</feature>
<feature type="compositionally biased region" description="Polar residues" evidence="1">
    <location>
        <begin position="92"/>
        <end position="104"/>
    </location>
</feature>
<dbReference type="AlphaFoldDB" id="A0A1L9U956"/>
<accession>A0A1L9U956</accession>
<feature type="compositionally biased region" description="Basic and acidic residues" evidence="1">
    <location>
        <begin position="32"/>
        <end position="55"/>
    </location>
</feature>
<keyword evidence="3" id="KW-1185">Reference proteome</keyword>
<dbReference type="RefSeq" id="XP_067475427.1">
    <property type="nucleotide sequence ID" value="XM_067622961.1"/>
</dbReference>
<evidence type="ECO:0000313" key="3">
    <source>
        <dbReference type="Proteomes" id="UP000184499"/>
    </source>
</evidence>
<evidence type="ECO:0000313" key="2">
    <source>
        <dbReference type="EMBL" id="OJJ68178.1"/>
    </source>
</evidence>
<reference evidence="3" key="1">
    <citation type="journal article" date="2017" name="Genome Biol.">
        <title>Comparative genomics reveals high biological diversity and specific adaptations in the industrially and medically important fungal genus Aspergillus.</title>
        <authorList>
            <person name="de Vries R.P."/>
            <person name="Riley R."/>
            <person name="Wiebenga A."/>
            <person name="Aguilar-Osorio G."/>
            <person name="Amillis S."/>
            <person name="Uchima C.A."/>
            <person name="Anderluh G."/>
            <person name="Asadollahi M."/>
            <person name="Askin M."/>
            <person name="Barry K."/>
            <person name="Battaglia E."/>
            <person name="Bayram O."/>
            <person name="Benocci T."/>
            <person name="Braus-Stromeyer S.A."/>
            <person name="Caldana C."/>
            <person name="Canovas D."/>
            <person name="Cerqueira G.C."/>
            <person name="Chen F."/>
            <person name="Chen W."/>
            <person name="Choi C."/>
            <person name="Clum A."/>
            <person name="Dos Santos R.A."/>
            <person name="Damasio A.R."/>
            <person name="Diallinas G."/>
            <person name="Emri T."/>
            <person name="Fekete E."/>
            <person name="Flipphi M."/>
            <person name="Freyberg S."/>
            <person name="Gallo A."/>
            <person name="Gournas C."/>
            <person name="Habgood R."/>
            <person name="Hainaut M."/>
            <person name="Harispe M.L."/>
            <person name="Henrissat B."/>
            <person name="Hilden K.S."/>
            <person name="Hope R."/>
            <person name="Hossain A."/>
            <person name="Karabika E."/>
            <person name="Karaffa L."/>
            <person name="Karanyi Z."/>
            <person name="Krasevec N."/>
            <person name="Kuo A."/>
            <person name="Kusch H."/>
            <person name="LaButti K."/>
            <person name="Lagendijk E.L."/>
            <person name="Lapidus A."/>
            <person name="Levasseur A."/>
            <person name="Lindquist E."/>
            <person name="Lipzen A."/>
            <person name="Logrieco A.F."/>
            <person name="MacCabe A."/>
            <person name="Maekelae M.R."/>
            <person name="Malavazi I."/>
            <person name="Melin P."/>
            <person name="Meyer V."/>
            <person name="Mielnichuk N."/>
            <person name="Miskei M."/>
            <person name="Molnar A.P."/>
            <person name="Mule G."/>
            <person name="Ngan C.Y."/>
            <person name="Orejas M."/>
            <person name="Orosz E."/>
            <person name="Ouedraogo J.P."/>
            <person name="Overkamp K.M."/>
            <person name="Park H.-S."/>
            <person name="Perrone G."/>
            <person name="Piumi F."/>
            <person name="Punt P.J."/>
            <person name="Ram A.F."/>
            <person name="Ramon A."/>
            <person name="Rauscher S."/>
            <person name="Record E."/>
            <person name="Riano-Pachon D.M."/>
            <person name="Robert V."/>
            <person name="Roehrig J."/>
            <person name="Ruller R."/>
            <person name="Salamov A."/>
            <person name="Salih N.S."/>
            <person name="Samson R.A."/>
            <person name="Sandor E."/>
            <person name="Sanguinetti M."/>
            <person name="Schuetze T."/>
            <person name="Sepcic K."/>
            <person name="Shelest E."/>
            <person name="Sherlock G."/>
            <person name="Sophianopoulou V."/>
            <person name="Squina F.M."/>
            <person name="Sun H."/>
            <person name="Susca A."/>
            <person name="Todd R.B."/>
            <person name="Tsang A."/>
            <person name="Unkles S.E."/>
            <person name="van de Wiele N."/>
            <person name="van Rossen-Uffink D."/>
            <person name="Oliveira J.V."/>
            <person name="Vesth T.C."/>
            <person name="Visser J."/>
            <person name="Yu J.-H."/>
            <person name="Zhou M."/>
            <person name="Andersen M.R."/>
            <person name="Archer D.B."/>
            <person name="Baker S.E."/>
            <person name="Benoit I."/>
            <person name="Brakhage A.A."/>
            <person name="Braus G.H."/>
            <person name="Fischer R."/>
            <person name="Frisvad J.C."/>
            <person name="Goldman G.H."/>
            <person name="Houbraken J."/>
            <person name="Oakley B."/>
            <person name="Pocsi I."/>
            <person name="Scazzocchio C."/>
            <person name="Seiboth B."/>
            <person name="vanKuyk P.A."/>
            <person name="Wortman J."/>
            <person name="Dyer P.S."/>
            <person name="Grigoriev I.V."/>
        </authorList>
    </citation>
    <scope>NUCLEOTIDE SEQUENCE [LARGE SCALE GENOMIC DNA]</scope>
    <source>
        <strain evidence="3">CBS 101740 / IMI 381727 / IBT 21946</strain>
    </source>
</reference>
<dbReference type="GeneID" id="93575449"/>
<dbReference type="Proteomes" id="UP000184499">
    <property type="component" value="Unassembled WGS sequence"/>
</dbReference>
<protein>
    <submittedName>
        <fullName evidence="2">Uncharacterized protein</fullName>
    </submittedName>
</protein>
<organism evidence="2 3">
    <name type="scientific">Aspergillus brasiliensis (strain CBS 101740 / IMI 381727 / IBT 21946)</name>
    <dbReference type="NCBI Taxonomy" id="767769"/>
    <lineage>
        <taxon>Eukaryota</taxon>
        <taxon>Fungi</taxon>
        <taxon>Dikarya</taxon>
        <taxon>Ascomycota</taxon>
        <taxon>Pezizomycotina</taxon>
        <taxon>Eurotiomycetes</taxon>
        <taxon>Eurotiomycetidae</taxon>
        <taxon>Eurotiales</taxon>
        <taxon>Aspergillaceae</taxon>
        <taxon>Aspergillus</taxon>
        <taxon>Aspergillus subgen. Circumdati</taxon>
    </lineage>
</organism>
<name>A0A1L9U956_ASPBC</name>
<gene>
    <name evidence="2" type="ORF">ASPBRDRAFT_319471</name>
</gene>
<sequence>MNFVEKKRKGEDGRRKKEEEVTRVAGEGWGEGGREEEREGRGRGGEGGRRDEDGKWPTIGGRKFVVVVRLVSYGEKKAEKKQQQQQQQHQASRGSCWQLQQTGRGNPIDRDDGDVKLTPRQKESRPGFKPLGKRETIRARGDDL</sequence>
<evidence type="ECO:0000256" key="1">
    <source>
        <dbReference type="SAM" id="MobiDB-lite"/>
    </source>
</evidence>
<feature type="region of interest" description="Disordered" evidence="1">
    <location>
        <begin position="75"/>
        <end position="144"/>
    </location>
</feature>
<feature type="compositionally biased region" description="Basic and acidic residues" evidence="1">
    <location>
        <begin position="107"/>
        <end position="144"/>
    </location>
</feature>